<keyword evidence="2" id="KW-0812">Transmembrane</keyword>
<feature type="transmembrane region" description="Helical" evidence="2">
    <location>
        <begin position="12"/>
        <end position="40"/>
    </location>
</feature>
<keyword evidence="2" id="KW-1133">Transmembrane helix</keyword>
<dbReference type="AlphaFoldDB" id="A0A102LHQ2"/>
<dbReference type="EMBL" id="LOTN01000016">
    <property type="protein sequence ID" value="KUZ93704.1"/>
    <property type="molecule type" value="Genomic_DNA"/>
</dbReference>
<dbReference type="Proteomes" id="UP000065521">
    <property type="component" value="Unassembled WGS sequence"/>
</dbReference>
<evidence type="ECO:0000313" key="3">
    <source>
        <dbReference type="EMBL" id="KUZ93704.1"/>
    </source>
</evidence>
<proteinExistence type="predicted"/>
<gene>
    <name evidence="3" type="ORF">WI38_08950</name>
</gene>
<reference evidence="3 4" key="1">
    <citation type="submission" date="2015-11" db="EMBL/GenBank/DDBJ databases">
        <title>Expanding the genomic diversity of Burkholderia species for the development of highly accurate diagnostics.</title>
        <authorList>
            <person name="Sahl J."/>
            <person name="Keim P."/>
            <person name="Wagner D."/>
        </authorList>
    </citation>
    <scope>NUCLEOTIDE SEQUENCE [LARGE SCALE GENOMIC DNA]</scope>
    <source>
        <strain evidence="3 4">RF32-BP4</strain>
    </source>
</reference>
<keyword evidence="2" id="KW-0472">Membrane</keyword>
<comment type="caution">
    <text evidence="3">The sequence shown here is derived from an EMBL/GenBank/DDBJ whole genome shotgun (WGS) entry which is preliminary data.</text>
</comment>
<evidence type="ECO:0000256" key="1">
    <source>
        <dbReference type="SAM" id="MobiDB-lite"/>
    </source>
</evidence>
<feature type="compositionally biased region" description="Polar residues" evidence="1">
    <location>
        <begin position="303"/>
        <end position="316"/>
    </location>
</feature>
<evidence type="ECO:0000256" key="2">
    <source>
        <dbReference type="SAM" id="Phobius"/>
    </source>
</evidence>
<accession>A0A102LHQ2</accession>
<name>A0A102LHQ2_9BURK</name>
<sequence>MYMVSVPIWSNGQMAVILLSLFATVALVIGGLLITLVAPLRRSIGRRPKLQVGLVVAFPVLLIASLPTLVLVIAGIGASRSVNAPESERHVTLERARTIDTFDMPVGTRLDLVAAYELSSFKHAEFPHPVKILGVTAMAMNSVLPYSIGLTGSGEQVVDGWTCNATGEIRFSRSDDQNHNLDVDSPFHFSGCILGRGNRIAGNVVIPEQARLSESMLDKSALTIRVVKPLPIGPGGALLERSCLTINRDSRTLTHIDDARLVRPLKWKNVVWPAGTRVDWYQPSQETQPAEEPWRFSKPSFLPSGTSDDNGNTCLV</sequence>
<protein>
    <submittedName>
        <fullName evidence="3">Uncharacterized protein</fullName>
    </submittedName>
</protein>
<feature type="region of interest" description="Disordered" evidence="1">
    <location>
        <begin position="284"/>
        <end position="316"/>
    </location>
</feature>
<evidence type="ECO:0000313" key="4">
    <source>
        <dbReference type="Proteomes" id="UP000065521"/>
    </source>
</evidence>
<feature type="transmembrane region" description="Helical" evidence="2">
    <location>
        <begin position="52"/>
        <end position="78"/>
    </location>
</feature>
<organism evidence="3 4">
    <name type="scientific">Burkholderia ubonensis</name>
    <dbReference type="NCBI Taxonomy" id="101571"/>
    <lineage>
        <taxon>Bacteria</taxon>
        <taxon>Pseudomonadati</taxon>
        <taxon>Pseudomonadota</taxon>
        <taxon>Betaproteobacteria</taxon>
        <taxon>Burkholderiales</taxon>
        <taxon>Burkholderiaceae</taxon>
        <taxon>Burkholderia</taxon>
        <taxon>Burkholderia cepacia complex</taxon>
    </lineage>
</organism>